<feature type="domain" description="BTB" evidence="1">
    <location>
        <begin position="1"/>
        <end position="64"/>
    </location>
</feature>
<dbReference type="Gene3D" id="3.30.710.10">
    <property type="entry name" value="Potassium Channel Kv1.1, Chain A"/>
    <property type="match status" value="1"/>
</dbReference>
<dbReference type="SUPFAM" id="SSF54695">
    <property type="entry name" value="POZ domain"/>
    <property type="match status" value="1"/>
</dbReference>
<dbReference type="InterPro" id="IPR000210">
    <property type="entry name" value="BTB/POZ_dom"/>
</dbReference>
<dbReference type="EMBL" id="MN739353">
    <property type="protein sequence ID" value="QHT00165.1"/>
    <property type="molecule type" value="Genomic_DNA"/>
</dbReference>
<protein>
    <recommendedName>
        <fullName evidence="1">BTB domain-containing protein</fullName>
    </recommendedName>
</protein>
<dbReference type="AlphaFoldDB" id="A0A6C0C8W0"/>
<dbReference type="InterPro" id="IPR003131">
    <property type="entry name" value="T1-type_BTB"/>
</dbReference>
<proteinExistence type="predicted"/>
<dbReference type="GO" id="GO:0051260">
    <property type="term" value="P:protein homooligomerization"/>
    <property type="evidence" value="ECO:0007669"/>
    <property type="project" value="InterPro"/>
</dbReference>
<name>A0A6C0C8W0_9ZZZZ</name>
<organism evidence="2">
    <name type="scientific">viral metagenome</name>
    <dbReference type="NCBI Taxonomy" id="1070528"/>
    <lineage>
        <taxon>unclassified sequences</taxon>
        <taxon>metagenomes</taxon>
        <taxon>organismal metagenomes</taxon>
    </lineage>
</organism>
<reference evidence="2" key="1">
    <citation type="journal article" date="2020" name="Nature">
        <title>Giant virus diversity and host interactions through global metagenomics.</title>
        <authorList>
            <person name="Schulz F."/>
            <person name="Roux S."/>
            <person name="Paez-Espino D."/>
            <person name="Jungbluth S."/>
            <person name="Walsh D.A."/>
            <person name="Denef V.J."/>
            <person name="McMahon K.D."/>
            <person name="Konstantinidis K.T."/>
            <person name="Eloe-Fadrosh E.A."/>
            <person name="Kyrpides N.C."/>
            <person name="Woyke T."/>
        </authorList>
    </citation>
    <scope>NUCLEOTIDE SEQUENCE</scope>
    <source>
        <strain evidence="2">GVMAG-M-3300020192-26</strain>
    </source>
</reference>
<accession>A0A6C0C8W0</accession>
<evidence type="ECO:0000259" key="1">
    <source>
        <dbReference type="PROSITE" id="PS50097"/>
    </source>
</evidence>
<dbReference type="InterPro" id="IPR011333">
    <property type="entry name" value="SKP1/BTB/POZ_sf"/>
</dbReference>
<dbReference type="PROSITE" id="PS50097">
    <property type="entry name" value="BTB"/>
    <property type="match status" value="1"/>
</dbReference>
<dbReference type="Pfam" id="PF02214">
    <property type="entry name" value="BTB_2"/>
    <property type="match status" value="1"/>
</dbReference>
<sequence>MEINLNISGRTFKVQKDVLCRSQLFANMFADCDTIDDEIKIYRSSKLFEHVYAYLLDNKYPYPKKYYAELDYYLVNYATWKLFDPFESIMTELVHNIPNWINNKNEEIKNDIINQITSNTEKVESDIKCSVSYCNIRCMLPICEEHRGECCYYGYIDQNGPIACWNRQKCENKISDTQIYCHDHQNCD</sequence>
<evidence type="ECO:0000313" key="2">
    <source>
        <dbReference type="EMBL" id="QHT00165.1"/>
    </source>
</evidence>